<feature type="transmembrane region" description="Helical" evidence="1">
    <location>
        <begin position="12"/>
        <end position="32"/>
    </location>
</feature>
<evidence type="ECO:0000313" key="2">
    <source>
        <dbReference type="EMBL" id="MDZ8117874.1"/>
    </source>
</evidence>
<dbReference type="RefSeq" id="WP_322607676.1">
    <property type="nucleotide sequence ID" value="NZ_JARVCO010000006.1"/>
</dbReference>
<evidence type="ECO:0000313" key="3">
    <source>
        <dbReference type="Proteomes" id="UP001290861"/>
    </source>
</evidence>
<comment type="caution">
    <text evidence="2">The sequence shown here is derived from an EMBL/GenBank/DDBJ whole genome shotgun (WGS) entry which is preliminary data.</text>
</comment>
<evidence type="ECO:0000256" key="1">
    <source>
        <dbReference type="SAM" id="Phobius"/>
    </source>
</evidence>
<organism evidence="2 3">
    <name type="scientific">Pontiella agarivorans</name>
    <dbReference type="NCBI Taxonomy" id="3038953"/>
    <lineage>
        <taxon>Bacteria</taxon>
        <taxon>Pseudomonadati</taxon>
        <taxon>Kiritimatiellota</taxon>
        <taxon>Kiritimatiellia</taxon>
        <taxon>Kiritimatiellales</taxon>
        <taxon>Pontiellaceae</taxon>
        <taxon>Pontiella</taxon>
    </lineage>
</organism>
<dbReference type="Proteomes" id="UP001290861">
    <property type="component" value="Unassembled WGS sequence"/>
</dbReference>
<keyword evidence="1" id="KW-1133">Transmembrane helix</keyword>
<reference evidence="2 3" key="1">
    <citation type="journal article" date="2024" name="Appl. Environ. Microbiol.">
        <title>Pontiella agarivorans sp. nov., a novel marine anaerobic bacterium capable of degrading macroalgal polysaccharides and fixing nitrogen.</title>
        <authorList>
            <person name="Liu N."/>
            <person name="Kivenson V."/>
            <person name="Peng X."/>
            <person name="Cui Z."/>
            <person name="Lankiewicz T.S."/>
            <person name="Gosselin K.M."/>
            <person name="English C.J."/>
            <person name="Blair E.M."/>
            <person name="O'Malley M.A."/>
            <person name="Valentine D.L."/>
        </authorList>
    </citation>
    <scope>NUCLEOTIDE SEQUENCE [LARGE SCALE GENOMIC DNA]</scope>
    <source>
        <strain evidence="2 3">NLcol2</strain>
    </source>
</reference>
<dbReference type="EMBL" id="JARVCO010000006">
    <property type="protein sequence ID" value="MDZ8117874.1"/>
    <property type="molecule type" value="Genomic_DNA"/>
</dbReference>
<gene>
    <name evidence="2" type="ORF">P9H32_04480</name>
</gene>
<name>A0ABU5MUH3_9BACT</name>
<keyword evidence="1" id="KW-0472">Membrane</keyword>
<keyword evidence="3" id="KW-1185">Reference proteome</keyword>
<accession>A0ABU5MUH3</accession>
<keyword evidence="1" id="KW-0812">Transmembrane</keyword>
<sequence>MSRRPPTKEGTALIIALGFLALLTVMILAFAARSRTDRLAGRNYLENARATQMLHTALADAMENIDVAFGTNYPARLAFGSGDGSGFPIAGNVNLSTEENYLPLGNHSIRTAYEKAWSTAEWIPVSADNTEIGRIAYVVVNTSGLLDANSIGDAETRRRNGRSPEEIKLSHELLDELNTSAQLIDADGNAVPAPDAGTALIHNRDTAWKRFESLRDIKTLNSSERGSAIGGDIASFNTFSLYPSNRTEHLLLTENTDADEFEQMLTEQCGFSDDETEHIVNNYFDYIDADSVPRALDGSSPEAVPMINEIRLDNVVFDHNVIDPTNVHYEISGELYVETWYPFSNDVPDDAFMEIFAANISTTPDSKSGNLEILDGEEYAGQSLYTTLVVSYTNMSKAIIFPLTEYASNTDGAFTEYLFEFNYDETLELKTAFYEGEATDPVKLFFLNESIEINFDEPVDRVEDIELELPVSESGSDSTVAYSCRDPRINHDFLADWQEQDSTPHAVNAIEDWGEEADLIDKNSILFYCANRPMTNTAELGFLSTGEPWDTVRLYAAGETPDPVLDYFHTPEDLTHAPIGPGYININSPHSNVLATAFWQAPLGDSRAITAGQAEILGANLARATNPEWKNRSHAGYALADNLPDWNLLTDAQKESLVANTYRLFGWRDTSYTILLLAQTGTDIDNNGLKDEEIRASRQAVVQIWRDPLTEAAAVTFFGLSDTLRNDVDGGADSWGTLLNAFAP</sequence>
<protein>
    <submittedName>
        <fullName evidence="2">Uncharacterized protein</fullName>
    </submittedName>
</protein>
<proteinExistence type="predicted"/>